<dbReference type="InterPro" id="IPR000182">
    <property type="entry name" value="GNAT_dom"/>
</dbReference>
<comment type="caution">
    <text evidence="2">The sequence shown here is derived from an EMBL/GenBank/DDBJ whole genome shotgun (WGS) entry which is preliminary data.</text>
</comment>
<organism evidence="2 3">
    <name type="scientific">Elsinoe australis</name>
    <dbReference type="NCBI Taxonomy" id="40998"/>
    <lineage>
        <taxon>Eukaryota</taxon>
        <taxon>Fungi</taxon>
        <taxon>Dikarya</taxon>
        <taxon>Ascomycota</taxon>
        <taxon>Pezizomycotina</taxon>
        <taxon>Dothideomycetes</taxon>
        <taxon>Dothideomycetidae</taxon>
        <taxon>Myriangiales</taxon>
        <taxon>Elsinoaceae</taxon>
        <taxon>Elsinoe</taxon>
    </lineage>
</organism>
<name>A0A2P7ZK71_9PEZI</name>
<dbReference type="AlphaFoldDB" id="A0A2P7ZK71"/>
<dbReference type="Proteomes" id="UP000243723">
    <property type="component" value="Unassembled WGS sequence"/>
</dbReference>
<dbReference type="Gene3D" id="3.40.630.30">
    <property type="match status" value="1"/>
</dbReference>
<evidence type="ECO:0000313" key="2">
    <source>
        <dbReference type="EMBL" id="PSK48597.1"/>
    </source>
</evidence>
<dbReference type="PANTHER" id="PTHR43072">
    <property type="entry name" value="N-ACETYLTRANSFERASE"/>
    <property type="match status" value="1"/>
</dbReference>
<dbReference type="SUPFAM" id="SSF55729">
    <property type="entry name" value="Acyl-CoA N-acyltransferases (Nat)"/>
    <property type="match status" value="1"/>
</dbReference>
<dbReference type="GO" id="GO:0016747">
    <property type="term" value="F:acyltransferase activity, transferring groups other than amino-acyl groups"/>
    <property type="evidence" value="ECO:0007669"/>
    <property type="project" value="InterPro"/>
</dbReference>
<accession>A0A2P7ZK71</accession>
<keyword evidence="3" id="KW-1185">Reference proteome</keyword>
<dbReference type="PROSITE" id="PS51186">
    <property type="entry name" value="GNAT"/>
    <property type="match status" value="1"/>
</dbReference>
<dbReference type="CDD" id="cd04301">
    <property type="entry name" value="NAT_SF"/>
    <property type="match status" value="1"/>
</dbReference>
<feature type="domain" description="N-acetyltransferase" evidence="1">
    <location>
        <begin position="9"/>
        <end position="179"/>
    </location>
</feature>
<dbReference type="STRING" id="40998.A0A2P7ZK71"/>
<sequence>MTTSPPSPITVQEAKPEDAAQVAAIGRHVFEVTFGHSCTREQLFKYLDDTYTPEHITKEIADSTKHMLVATDASGRVAGFALLARASHEPCVDKYERKVEMLRLYVHNNFHGKGVGKALASGLEKVAVGEGYKYMWLGVWEENHKAQAMYKKLGYRKVGQHVFDVGGDLQTDEIMIKEL</sequence>
<gene>
    <name evidence="2" type="ORF">B9Z65_111</name>
</gene>
<dbReference type="Pfam" id="PF00583">
    <property type="entry name" value="Acetyltransf_1"/>
    <property type="match status" value="1"/>
</dbReference>
<proteinExistence type="predicted"/>
<evidence type="ECO:0000259" key="1">
    <source>
        <dbReference type="PROSITE" id="PS51186"/>
    </source>
</evidence>
<evidence type="ECO:0000313" key="3">
    <source>
        <dbReference type="Proteomes" id="UP000243723"/>
    </source>
</evidence>
<dbReference type="OrthoDB" id="9975416at2759"/>
<dbReference type="InterPro" id="IPR016181">
    <property type="entry name" value="Acyl_CoA_acyltransferase"/>
</dbReference>
<dbReference type="EMBL" id="NHZQ01000174">
    <property type="protein sequence ID" value="PSK48597.1"/>
    <property type="molecule type" value="Genomic_DNA"/>
</dbReference>
<protein>
    <recommendedName>
        <fullName evidence="1">N-acetyltransferase domain-containing protein</fullName>
    </recommendedName>
</protein>
<reference evidence="2 3" key="1">
    <citation type="submission" date="2017-05" db="EMBL/GenBank/DDBJ databases">
        <title>Draft genome sequence of Elsinoe australis.</title>
        <authorList>
            <person name="Cheng Q."/>
        </authorList>
    </citation>
    <scope>NUCLEOTIDE SEQUENCE [LARGE SCALE GENOMIC DNA]</scope>
    <source>
        <strain evidence="2 3">NL1</strain>
    </source>
</reference>